<reference evidence="1" key="1">
    <citation type="submission" date="2024-03" db="EMBL/GenBank/DDBJ databases">
        <title>Diverse circular DNA viruses in blood, oral, and fecal samples of captive lemurs.</title>
        <authorList>
            <person name="Paietta E.N."/>
            <person name="Kraberger S."/>
            <person name="Lund M.C."/>
            <person name="Custer J.M."/>
            <person name="Vargas K.M."/>
            <person name="Ehmke E.E."/>
            <person name="Yoder A.D."/>
            <person name="Varsani A."/>
        </authorList>
    </citation>
    <scope>NUCLEOTIDE SEQUENCE</scope>
    <source>
        <strain evidence="1">Duke_21_1</strain>
    </source>
</reference>
<name>A0AAU8AXT9_9CAUD</name>
<sequence length="101" mass="11671">MIKLIQTHPESRDCTAPYDVELDKPYIIGELVNEVLTTRKGEWGEFRVRHEGDGWLDCFFRVEYKYGKLIGELPNDIANLPIIKTTSCGGWSAMDYYIIVK</sequence>
<protein>
    <submittedName>
        <fullName evidence="1">Uncharacterized protein</fullName>
    </submittedName>
</protein>
<proteinExistence type="predicted"/>
<organism evidence="1">
    <name type="scientific">Dulem virus 40</name>
    <dbReference type="NCBI Taxonomy" id="3145758"/>
    <lineage>
        <taxon>Viruses</taxon>
        <taxon>Duplodnaviria</taxon>
        <taxon>Heunggongvirae</taxon>
        <taxon>Uroviricota</taxon>
        <taxon>Caudoviricetes</taxon>
    </lineage>
</organism>
<dbReference type="EMBL" id="PP511379">
    <property type="protein sequence ID" value="XCD03621.1"/>
    <property type="molecule type" value="Genomic_DNA"/>
</dbReference>
<evidence type="ECO:0000313" key="1">
    <source>
        <dbReference type="EMBL" id="XCD03621.1"/>
    </source>
</evidence>
<accession>A0AAU8AXT9</accession>